<organism evidence="1 2">
    <name type="scientific">Sorghum bicolor</name>
    <name type="common">Sorghum</name>
    <name type="synonym">Sorghum vulgare</name>
    <dbReference type="NCBI Taxonomy" id="4558"/>
    <lineage>
        <taxon>Eukaryota</taxon>
        <taxon>Viridiplantae</taxon>
        <taxon>Streptophyta</taxon>
        <taxon>Embryophyta</taxon>
        <taxon>Tracheophyta</taxon>
        <taxon>Spermatophyta</taxon>
        <taxon>Magnoliopsida</taxon>
        <taxon>Liliopsida</taxon>
        <taxon>Poales</taxon>
        <taxon>Poaceae</taxon>
        <taxon>PACMAD clade</taxon>
        <taxon>Panicoideae</taxon>
        <taxon>Andropogonodae</taxon>
        <taxon>Andropogoneae</taxon>
        <taxon>Sorghinae</taxon>
        <taxon>Sorghum</taxon>
    </lineage>
</organism>
<protein>
    <submittedName>
        <fullName evidence="1">Uncharacterized protein</fullName>
    </submittedName>
</protein>
<sequence>MHVQDIAAIAAARSMQVPPESLFLVSKGQVLDESHCALLPTLFLKALLEHPLRPSRSSQRSASLLCYA</sequence>
<dbReference type="Gramene" id="OQU76305">
    <property type="protein sequence ID" value="OQU76305"/>
    <property type="gene ID" value="SORBI_3010G128601"/>
</dbReference>
<evidence type="ECO:0000313" key="1">
    <source>
        <dbReference type="EMBL" id="OQU76305.1"/>
    </source>
</evidence>
<reference evidence="2" key="2">
    <citation type="journal article" date="2018" name="Plant J.">
        <title>The Sorghum bicolor reference genome: improved assembly, gene annotations, a transcriptome atlas, and signatures of genome organization.</title>
        <authorList>
            <person name="McCormick R.F."/>
            <person name="Truong S.K."/>
            <person name="Sreedasyam A."/>
            <person name="Jenkins J."/>
            <person name="Shu S."/>
            <person name="Sims D."/>
            <person name="Kennedy M."/>
            <person name="Amirebrahimi M."/>
            <person name="Weers B.D."/>
            <person name="McKinley B."/>
            <person name="Mattison A."/>
            <person name="Morishige D.T."/>
            <person name="Grimwood J."/>
            <person name="Schmutz J."/>
            <person name="Mullet J.E."/>
        </authorList>
    </citation>
    <scope>NUCLEOTIDE SEQUENCE [LARGE SCALE GENOMIC DNA]</scope>
    <source>
        <strain evidence="2">cv. BTx623</strain>
    </source>
</reference>
<dbReference type="EMBL" id="CM000769">
    <property type="protein sequence ID" value="OQU76305.1"/>
    <property type="molecule type" value="Genomic_DNA"/>
</dbReference>
<name>A0A1W0VSR0_SORBI</name>
<evidence type="ECO:0000313" key="2">
    <source>
        <dbReference type="Proteomes" id="UP000000768"/>
    </source>
</evidence>
<dbReference type="AlphaFoldDB" id="A0A1W0VSR0"/>
<dbReference type="Proteomes" id="UP000000768">
    <property type="component" value="Chromosome 10"/>
</dbReference>
<reference evidence="1 2" key="1">
    <citation type="journal article" date="2009" name="Nature">
        <title>The Sorghum bicolor genome and the diversification of grasses.</title>
        <authorList>
            <person name="Paterson A.H."/>
            <person name="Bowers J.E."/>
            <person name="Bruggmann R."/>
            <person name="Dubchak I."/>
            <person name="Grimwood J."/>
            <person name="Gundlach H."/>
            <person name="Haberer G."/>
            <person name="Hellsten U."/>
            <person name="Mitros T."/>
            <person name="Poliakov A."/>
            <person name="Schmutz J."/>
            <person name="Spannagl M."/>
            <person name="Tang H."/>
            <person name="Wang X."/>
            <person name="Wicker T."/>
            <person name="Bharti A.K."/>
            <person name="Chapman J."/>
            <person name="Feltus F.A."/>
            <person name="Gowik U."/>
            <person name="Grigoriev I.V."/>
            <person name="Lyons E."/>
            <person name="Maher C.A."/>
            <person name="Martis M."/>
            <person name="Narechania A."/>
            <person name="Otillar R.P."/>
            <person name="Penning B.W."/>
            <person name="Salamov A.A."/>
            <person name="Wang Y."/>
            <person name="Zhang L."/>
            <person name="Carpita N.C."/>
            <person name="Freeling M."/>
            <person name="Gingle A.R."/>
            <person name="Hash C.T."/>
            <person name="Keller B."/>
            <person name="Klein P."/>
            <person name="Kresovich S."/>
            <person name="McCann M.C."/>
            <person name="Ming R."/>
            <person name="Peterson D.G."/>
            <person name="Mehboob-ur-Rahman"/>
            <person name="Ware D."/>
            <person name="Westhoff P."/>
            <person name="Mayer K.F."/>
            <person name="Messing J."/>
            <person name="Rokhsar D.S."/>
        </authorList>
    </citation>
    <scope>NUCLEOTIDE SEQUENCE [LARGE SCALE GENOMIC DNA]</scope>
    <source>
        <strain evidence="2">cv. BTx623</strain>
    </source>
</reference>
<proteinExistence type="predicted"/>
<gene>
    <name evidence="1" type="ORF">SORBI_3010G128601</name>
</gene>
<keyword evidence="2" id="KW-1185">Reference proteome</keyword>
<dbReference type="InParanoid" id="A0A1W0VSR0"/>
<accession>A0A1W0VSR0</accession>